<dbReference type="InterPro" id="IPR008158">
    <property type="entry name" value="Translocase_Sec61-g"/>
</dbReference>
<comment type="subunit">
    <text evidence="8">Component of the Sec protein translocase complex. Heterotrimer consisting of SecY (alpha), SecG (beta) and SecE (gamma) subunits. The heterotrimers can form oligomers, although 1 heterotrimer is thought to be able to translocate proteins. Interacts with the ribosome. May interact with SecDF, and other proteins may be involved.</text>
</comment>
<evidence type="ECO:0000256" key="7">
    <source>
        <dbReference type="ARBA" id="ARBA00037847"/>
    </source>
</evidence>
<dbReference type="Proteomes" id="UP000001901">
    <property type="component" value="Chromosome"/>
</dbReference>
<keyword evidence="1 8" id="KW-0813">Transport</keyword>
<dbReference type="Gene3D" id="1.20.5.820">
    <property type="entry name" value="Preprotein translocase SecE subunit"/>
    <property type="match status" value="1"/>
</dbReference>
<dbReference type="HOGENOM" id="CLU_191921_2_1_2"/>
<dbReference type="Pfam" id="PF00584">
    <property type="entry name" value="SecE"/>
    <property type="match status" value="1"/>
</dbReference>
<dbReference type="GO" id="GO:0012505">
    <property type="term" value="C:endomembrane system"/>
    <property type="evidence" value="ECO:0007669"/>
    <property type="project" value="UniProtKB-SubCell"/>
</dbReference>
<dbReference type="GO" id="GO:0009306">
    <property type="term" value="P:protein secretion"/>
    <property type="evidence" value="ECO:0007669"/>
    <property type="project" value="UniProtKB-UniRule"/>
</dbReference>
<keyword evidence="5 8" id="KW-0811">Translocation</keyword>
<evidence type="ECO:0000256" key="8">
    <source>
        <dbReference type="HAMAP-Rule" id="MF_00422"/>
    </source>
</evidence>
<dbReference type="GO" id="GO:0065002">
    <property type="term" value="P:intracellular protein transmembrane transport"/>
    <property type="evidence" value="ECO:0007669"/>
    <property type="project" value="UniProtKB-UniRule"/>
</dbReference>
<evidence type="ECO:0000313" key="9">
    <source>
        <dbReference type="EMBL" id="ADB57942.1"/>
    </source>
</evidence>
<dbReference type="AlphaFoldDB" id="D2RI17"/>
<dbReference type="GO" id="GO:0005886">
    <property type="term" value="C:plasma membrane"/>
    <property type="evidence" value="ECO:0007669"/>
    <property type="project" value="UniProtKB-SubCell"/>
</dbReference>
<keyword evidence="3 8" id="KW-0653">Protein transport</keyword>
<evidence type="ECO:0000313" key="10">
    <source>
        <dbReference type="Proteomes" id="UP000001901"/>
    </source>
</evidence>
<dbReference type="STRING" id="572546.Arcpr_0879"/>
<evidence type="ECO:0000256" key="2">
    <source>
        <dbReference type="ARBA" id="ARBA00022692"/>
    </source>
</evidence>
<evidence type="ECO:0000256" key="4">
    <source>
        <dbReference type="ARBA" id="ARBA00022989"/>
    </source>
</evidence>
<keyword evidence="2 8" id="KW-0812">Transmembrane</keyword>
<dbReference type="RefSeq" id="WP_012940278.1">
    <property type="nucleotide sequence ID" value="NC_013741.1"/>
</dbReference>
<evidence type="ECO:0000256" key="6">
    <source>
        <dbReference type="ARBA" id="ARBA00023136"/>
    </source>
</evidence>
<dbReference type="EMBL" id="CP001857">
    <property type="protein sequence ID" value="ADB57942.1"/>
    <property type="molecule type" value="Genomic_DNA"/>
</dbReference>
<keyword evidence="8" id="KW-1003">Cell membrane</keyword>
<dbReference type="eggNOG" id="arCOG02204">
    <property type="taxonomic scope" value="Archaea"/>
</dbReference>
<proteinExistence type="inferred from homology"/>
<gene>
    <name evidence="8" type="primary">secE</name>
    <name evidence="9" type="ordered locus">Arcpr_0879</name>
</gene>
<dbReference type="OrthoDB" id="52835at2157"/>
<comment type="similarity">
    <text evidence="8">Belongs to the SecE/SEC61-gamma family.</text>
</comment>
<comment type="subcellular location">
    <subcellularLocation>
        <location evidence="8">Cell membrane</location>
        <topology evidence="8">Single-pass membrane protein</topology>
    </subcellularLocation>
    <subcellularLocation>
        <location evidence="7">Endomembrane system</location>
        <topology evidence="7">Single-pass membrane protein</topology>
    </subcellularLocation>
</comment>
<keyword evidence="6 8" id="KW-0472">Membrane</keyword>
<dbReference type="NCBIfam" id="TIGR00327">
    <property type="entry name" value="secE_euk_arch"/>
    <property type="match status" value="1"/>
</dbReference>
<keyword evidence="10" id="KW-1185">Reference proteome</keyword>
<name>D2RI17_ARCPA</name>
<dbReference type="InterPro" id="IPR023391">
    <property type="entry name" value="Prot_translocase_SecE_dom_sf"/>
</dbReference>
<reference evidence="9 10" key="1">
    <citation type="journal article" date="2010" name="Stand. Genomic Sci.">
        <title>Complete genome sequence of Archaeoglobus profundus type strain (AV18).</title>
        <authorList>
            <person name="von Jan M."/>
            <person name="Lapidus A."/>
            <person name="Del Rio T.G."/>
            <person name="Copeland A."/>
            <person name="Tice H."/>
            <person name="Cheng J.F."/>
            <person name="Lucas S."/>
            <person name="Chen F."/>
            <person name="Nolan M."/>
            <person name="Goodwin L."/>
            <person name="Han C."/>
            <person name="Pitluck S."/>
            <person name="Liolios K."/>
            <person name="Ivanova N."/>
            <person name="Mavromatis K."/>
            <person name="Ovchinnikova G."/>
            <person name="Chertkov O."/>
            <person name="Pati A."/>
            <person name="Chen A."/>
            <person name="Palaniappan K."/>
            <person name="Land M."/>
            <person name="Hauser L."/>
            <person name="Chang Y.J."/>
            <person name="Jeffries C.D."/>
            <person name="Saunders E."/>
            <person name="Brettin T."/>
            <person name="Detter J.C."/>
            <person name="Chain P."/>
            <person name="Eichinger K."/>
            <person name="Huber H."/>
            <person name="Spring S."/>
            <person name="Rohde M."/>
            <person name="Goker M."/>
            <person name="Wirth R."/>
            <person name="Woyke T."/>
            <person name="Bristow J."/>
            <person name="Eisen J.A."/>
            <person name="Markowitz V."/>
            <person name="Hugenholtz P."/>
            <person name="Kyrpides N.C."/>
            <person name="Klenk H.P."/>
        </authorList>
    </citation>
    <scope>NUCLEOTIDE SEQUENCE [LARGE SCALE GENOMIC DNA]</scope>
    <source>
        <strain evidence="10">DSM 5631 / JCM 9629 / NBRC 100127 / Av18</strain>
    </source>
</reference>
<dbReference type="GO" id="GO:0006605">
    <property type="term" value="P:protein targeting"/>
    <property type="evidence" value="ECO:0007669"/>
    <property type="project" value="UniProtKB-UniRule"/>
</dbReference>
<evidence type="ECO:0000256" key="3">
    <source>
        <dbReference type="ARBA" id="ARBA00022927"/>
    </source>
</evidence>
<keyword evidence="4 8" id="KW-1133">Transmembrane helix</keyword>
<comment type="function">
    <text evidence="8">Essential subunit of the Sec protein translocation channel SecYEG. Clamps together the 2 halves of SecY. May contact the channel plug during translocation.</text>
</comment>
<accession>D2RI17</accession>
<evidence type="ECO:0000256" key="1">
    <source>
        <dbReference type="ARBA" id="ARBA00022448"/>
    </source>
</evidence>
<dbReference type="GeneID" id="8739541"/>
<dbReference type="InterPro" id="IPR001901">
    <property type="entry name" value="Translocase_SecE/Sec61-g"/>
</dbReference>
<dbReference type="SUPFAM" id="SSF103456">
    <property type="entry name" value="Preprotein translocase SecE subunit"/>
    <property type="match status" value="1"/>
</dbReference>
<organism evidence="9 10">
    <name type="scientific">Archaeoglobus profundus (strain DSM 5631 / JCM 9629 / NBRC 100127 / Av18)</name>
    <dbReference type="NCBI Taxonomy" id="572546"/>
    <lineage>
        <taxon>Archaea</taxon>
        <taxon>Methanobacteriati</taxon>
        <taxon>Methanobacteriota</taxon>
        <taxon>Archaeoglobi</taxon>
        <taxon>Archaeoglobales</taxon>
        <taxon>Archaeoglobaceae</taxon>
        <taxon>Archaeoglobus</taxon>
    </lineage>
</organism>
<dbReference type="GO" id="GO:0008320">
    <property type="term" value="F:protein transmembrane transporter activity"/>
    <property type="evidence" value="ECO:0007669"/>
    <property type="project" value="UniProtKB-UniRule"/>
</dbReference>
<dbReference type="PaxDb" id="572546-Arcpr_0879"/>
<sequence length="61" mass="7176">MRSMDFQAKIREYINVLKMARKPDRDEFLTTAKISMAVMFVVGFVGFVIYVLMEILPKMVR</sequence>
<dbReference type="HAMAP" id="MF_00422">
    <property type="entry name" value="SecE"/>
    <property type="match status" value="1"/>
</dbReference>
<feature type="transmembrane region" description="Helical" evidence="8">
    <location>
        <begin position="34"/>
        <end position="53"/>
    </location>
</feature>
<protein>
    <recommendedName>
        <fullName evidence="8">Protein translocase subunit SecE</fullName>
    </recommendedName>
    <alternativeName>
        <fullName evidence="8">Protein transport protein Sec61 gamma subunit homolog</fullName>
    </alternativeName>
</protein>
<dbReference type="KEGG" id="apo:Arcpr_0879"/>
<evidence type="ECO:0000256" key="5">
    <source>
        <dbReference type="ARBA" id="ARBA00023010"/>
    </source>
</evidence>